<dbReference type="InterPro" id="IPR000550">
    <property type="entry name" value="Hppk"/>
</dbReference>
<name>A0A6M1S552_9BACT</name>
<dbReference type="UniPathway" id="UPA00077">
    <property type="reaction ID" value="UER00155"/>
</dbReference>
<organism evidence="14 15">
    <name type="scientific">Limisphaera ngatamarikiensis</name>
    <dbReference type="NCBI Taxonomy" id="1324935"/>
    <lineage>
        <taxon>Bacteria</taxon>
        <taxon>Pseudomonadati</taxon>
        <taxon>Verrucomicrobiota</taxon>
        <taxon>Verrucomicrobiia</taxon>
        <taxon>Limisphaerales</taxon>
        <taxon>Limisphaeraceae</taxon>
        <taxon>Limisphaera</taxon>
    </lineage>
</organism>
<dbReference type="PANTHER" id="PTHR43071">
    <property type="entry name" value="2-AMINO-4-HYDROXY-6-HYDROXYMETHYLDIHYDROPTERIDINE PYROPHOSPHOKINASE"/>
    <property type="match status" value="1"/>
</dbReference>
<dbReference type="CDD" id="cd00483">
    <property type="entry name" value="HPPK"/>
    <property type="match status" value="1"/>
</dbReference>
<dbReference type="SUPFAM" id="SSF55083">
    <property type="entry name" value="6-hydroxymethyl-7,8-dihydropterin pyrophosphokinase, HPPK"/>
    <property type="match status" value="1"/>
</dbReference>
<evidence type="ECO:0000256" key="5">
    <source>
        <dbReference type="ARBA" id="ARBA00022679"/>
    </source>
</evidence>
<dbReference type="GO" id="GO:0046656">
    <property type="term" value="P:folic acid biosynthetic process"/>
    <property type="evidence" value="ECO:0007669"/>
    <property type="project" value="UniProtKB-KW"/>
</dbReference>
<keyword evidence="5 14" id="KW-0808">Transferase</keyword>
<evidence type="ECO:0000256" key="9">
    <source>
        <dbReference type="ARBA" id="ARBA00022909"/>
    </source>
</evidence>
<keyword evidence="15" id="KW-1185">Reference proteome</keyword>
<evidence type="ECO:0000256" key="3">
    <source>
        <dbReference type="ARBA" id="ARBA00013253"/>
    </source>
</evidence>
<reference evidence="14 15" key="1">
    <citation type="submission" date="2020-02" db="EMBL/GenBank/DDBJ databases">
        <title>Draft genome sequence of Limisphaera ngatamarikiensis NGM72.4T, a thermophilic Verrucomicrobia grouped in subdivision 3.</title>
        <authorList>
            <person name="Carere C.R."/>
            <person name="Steen J."/>
            <person name="Hugenholtz P."/>
            <person name="Stott M.B."/>
        </authorList>
    </citation>
    <scope>NUCLEOTIDE SEQUENCE [LARGE SCALE GENOMIC DNA]</scope>
    <source>
        <strain evidence="14 15">NGM72.4</strain>
    </source>
</reference>
<evidence type="ECO:0000259" key="13">
    <source>
        <dbReference type="PROSITE" id="PS00794"/>
    </source>
</evidence>
<evidence type="ECO:0000256" key="8">
    <source>
        <dbReference type="ARBA" id="ARBA00022840"/>
    </source>
</evidence>
<evidence type="ECO:0000256" key="12">
    <source>
        <dbReference type="ARBA" id="ARBA00033413"/>
    </source>
</evidence>
<dbReference type="AlphaFoldDB" id="A0A6M1S552"/>
<dbReference type="Proteomes" id="UP000477311">
    <property type="component" value="Unassembled WGS sequence"/>
</dbReference>
<dbReference type="EC" id="2.7.6.3" evidence="3"/>
<dbReference type="Pfam" id="PF01288">
    <property type="entry name" value="HPPK"/>
    <property type="match status" value="1"/>
</dbReference>
<dbReference type="GO" id="GO:0003848">
    <property type="term" value="F:2-amino-4-hydroxy-6-hydroxymethyldihydropteridine diphosphokinase activity"/>
    <property type="evidence" value="ECO:0007669"/>
    <property type="project" value="UniProtKB-EC"/>
</dbReference>
<dbReference type="Gene3D" id="3.30.70.560">
    <property type="entry name" value="7,8-Dihydro-6-hydroxymethylpterin-pyrophosphokinase HPPK"/>
    <property type="match status" value="1"/>
</dbReference>
<evidence type="ECO:0000256" key="6">
    <source>
        <dbReference type="ARBA" id="ARBA00022741"/>
    </source>
</evidence>
<feature type="domain" description="7,8-dihydro-6-hydroxymethylpterin-pyrophosphokinase" evidence="13">
    <location>
        <begin position="98"/>
        <end position="109"/>
    </location>
</feature>
<evidence type="ECO:0000256" key="7">
    <source>
        <dbReference type="ARBA" id="ARBA00022777"/>
    </source>
</evidence>
<evidence type="ECO:0000256" key="2">
    <source>
        <dbReference type="ARBA" id="ARBA00005810"/>
    </source>
</evidence>
<dbReference type="EMBL" id="JAAKYA010000089">
    <property type="protein sequence ID" value="NGO40390.1"/>
    <property type="molecule type" value="Genomic_DNA"/>
</dbReference>
<gene>
    <name evidence="14" type="primary">folK</name>
    <name evidence="14" type="ORF">G4L39_13430</name>
</gene>
<evidence type="ECO:0000313" key="15">
    <source>
        <dbReference type="Proteomes" id="UP000477311"/>
    </source>
</evidence>
<accession>A0A6M1S552</accession>
<evidence type="ECO:0000256" key="11">
    <source>
        <dbReference type="ARBA" id="ARBA00029766"/>
    </source>
</evidence>
<evidence type="ECO:0000256" key="4">
    <source>
        <dbReference type="ARBA" id="ARBA00016218"/>
    </source>
</evidence>
<keyword evidence="7 14" id="KW-0418">Kinase</keyword>
<evidence type="ECO:0000256" key="1">
    <source>
        <dbReference type="ARBA" id="ARBA00005051"/>
    </source>
</evidence>
<keyword evidence="8" id="KW-0067">ATP-binding</keyword>
<comment type="caution">
    <text evidence="14">The sequence shown here is derived from an EMBL/GenBank/DDBJ whole genome shotgun (WGS) entry which is preliminary data.</text>
</comment>
<comment type="function">
    <text evidence="10">Catalyzes the transfer of pyrophosphate from adenosine triphosphate (ATP) to 6-hydroxymethyl-7,8-dihydropterin, an enzymatic step in folate biosynthesis pathway.</text>
</comment>
<dbReference type="GO" id="GO:0005524">
    <property type="term" value="F:ATP binding"/>
    <property type="evidence" value="ECO:0007669"/>
    <property type="project" value="UniProtKB-KW"/>
</dbReference>
<evidence type="ECO:0000313" key="14">
    <source>
        <dbReference type="EMBL" id="NGO40390.1"/>
    </source>
</evidence>
<evidence type="ECO:0000256" key="10">
    <source>
        <dbReference type="ARBA" id="ARBA00029409"/>
    </source>
</evidence>
<keyword evidence="9" id="KW-0289">Folate biosynthesis</keyword>
<comment type="similarity">
    <text evidence="2">Belongs to the HPPK family.</text>
</comment>
<dbReference type="GO" id="GO:0016301">
    <property type="term" value="F:kinase activity"/>
    <property type="evidence" value="ECO:0007669"/>
    <property type="project" value="UniProtKB-KW"/>
</dbReference>
<comment type="pathway">
    <text evidence="1">Cofactor biosynthesis; tetrahydrofolate biosynthesis; 2-amino-4-hydroxy-6-hydroxymethyl-7,8-dihydropteridine diphosphate from 7,8-dihydroneopterin triphosphate: step 4/4.</text>
</comment>
<dbReference type="RefSeq" id="WP_165108943.1">
    <property type="nucleotide sequence ID" value="NZ_JAAKYA010000089.1"/>
</dbReference>
<dbReference type="PANTHER" id="PTHR43071:SF1">
    <property type="entry name" value="2-AMINO-4-HYDROXY-6-HYDROXYMETHYLDIHYDROPTERIDINE PYROPHOSPHOKINASE"/>
    <property type="match status" value="1"/>
</dbReference>
<dbReference type="GO" id="GO:0046654">
    <property type="term" value="P:tetrahydrofolate biosynthetic process"/>
    <property type="evidence" value="ECO:0007669"/>
    <property type="project" value="UniProtKB-UniPathway"/>
</dbReference>
<keyword evidence="6" id="KW-0547">Nucleotide-binding</keyword>
<dbReference type="PROSITE" id="PS00794">
    <property type="entry name" value="HPPK"/>
    <property type="match status" value="1"/>
</dbReference>
<sequence>MSPPSHEPVRAFVALGANLGNPRDTFRAVLARLSRSSLQPLRTSSLWETEPVDCPPGSPPFLNAVVEMVPLPTLTPESLLEQLLRLEREFGRSPSPIRNAPRPLDLDLIAFGAEQRATERLVLPHPSAHLRRFVLEPLAELAPDLVLPGLSLSVRELLGRLPPNPAVRRVGVLTPLD</sequence>
<dbReference type="InterPro" id="IPR035907">
    <property type="entry name" value="Hppk_sf"/>
</dbReference>
<proteinExistence type="inferred from homology"/>
<dbReference type="NCBIfam" id="TIGR01498">
    <property type="entry name" value="folK"/>
    <property type="match status" value="1"/>
</dbReference>
<protein>
    <recommendedName>
        <fullName evidence="4">2-amino-4-hydroxy-6-hydroxymethyldihydropteridine pyrophosphokinase</fullName>
        <ecNumber evidence="3">2.7.6.3</ecNumber>
    </recommendedName>
    <alternativeName>
        <fullName evidence="11">6-hydroxymethyl-7,8-dihydropterin pyrophosphokinase</fullName>
    </alternativeName>
    <alternativeName>
        <fullName evidence="12">7,8-dihydro-6-hydroxymethylpterin-pyrophosphokinase</fullName>
    </alternativeName>
</protein>